<feature type="transmembrane region" description="Helical" evidence="6">
    <location>
        <begin position="35"/>
        <end position="53"/>
    </location>
</feature>
<dbReference type="Gene3D" id="1.20.1250.20">
    <property type="entry name" value="MFS general substrate transporter like domains"/>
    <property type="match status" value="1"/>
</dbReference>
<evidence type="ECO:0000259" key="7">
    <source>
        <dbReference type="PROSITE" id="PS50850"/>
    </source>
</evidence>
<evidence type="ECO:0000256" key="2">
    <source>
        <dbReference type="ARBA" id="ARBA00022448"/>
    </source>
</evidence>
<dbReference type="InterPro" id="IPR020846">
    <property type="entry name" value="MFS_dom"/>
</dbReference>
<proteinExistence type="predicted"/>
<dbReference type="Pfam" id="PF07690">
    <property type="entry name" value="MFS_1"/>
    <property type="match status" value="1"/>
</dbReference>
<dbReference type="PANTHER" id="PTHR43791">
    <property type="entry name" value="PERMEASE-RELATED"/>
    <property type="match status" value="1"/>
</dbReference>
<feature type="transmembrane region" description="Helical" evidence="6">
    <location>
        <begin position="290"/>
        <end position="313"/>
    </location>
</feature>
<dbReference type="EMBL" id="KZ293490">
    <property type="protein sequence ID" value="PBK60213.1"/>
    <property type="molecule type" value="Genomic_DNA"/>
</dbReference>
<accession>A0A2H3B8P5</accession>
<dbReference type="GO" id="GO:0016020">
    <property type="term" value="C:membrane"/>
    <property type="evidence" value="ECO:0007669"/>
    <property type="project" value="UniProtKB-SubCell"/>
</dbReference>
<dbReference type="Proteomes" id="UP000218334">
    <property type="component" value="Unassembled WGS sequence"/>
</dbReference>
<dbReference type="AlphaFoldDB" id="A0A2H3B8P5"/>
<organism evidence="8 9">
    <name type="scientific">Armillaria solidipes</name>
    <dbReference type="NCBI Taxonomy" id="1076256"/>
    <lineage>
        <taxon>Eukaryota</taxon>
        <taxon>Fungi</taxon>
        <taxon>Dikarya</taxon>
        <taxon>Basidiomycota</taxon>
        <taxon>Agaricomycotina</taxon>
        <taxon>Agaricomycetes</taxon>
        <taxon>Agaricomycetidae</taxon>
        <taxon>Agaricales</taxon>
        <taxon>Marasmiineae</taxon>
        <taxon>Physalacriaceae</taxon>
        <taxon>Armillaria</taxon>
    </lineage>
</organism>
<dbReference type="STRING" id="1076256.A0A2H3B8P5"/>
<feature type="transmembrane region" description="Helical" evidence="6">
    <location>
        <begin position="200"/>
        <end position="224"/>
    </location>
</feature>
<feature type="transmembrane region" description="Helical" evidence="6">
    <location>
        <begin position="261"/>
        <end position="278"/>
    </location>
</feature>
<dbReference type="InterPro" id="IPR011701">
    <property type="entry name" value="MFS"/>
</dbReference>
<dbReference type="PANTHER" id="PTHR43791:SF49">
    <property type="entry name" value="TRANSPORTER, PUTATIVE (AFU_ORTHOLOGUE AFUA_4G04250)-RELATED"/>
    <property type="match status" value="1"/>
</dbReference>
<evidence type="ECO:0000256" key="4">
    <source>
        <dbReference type="ARBA" id="ARBA00022989"/>
    </source>
</evidence>
<dbReference type="GO" id="GO:0022857">
    <property type="term" value="F:transmembrane transporter activity"/>
    <property type="evidence" value="ECO:0007669"/>
    <property type="project" value="InterPro"/>
</dbReference>
<protein>
    <submittedName>
        <fullName evidence="8">MFS transporter</fullName>
    </submittedName>
</protein>
<dbReference type="PROSITE" id="PS50850">
    <property type="entry name" value="MFS"/>
    <property type="match status" value="1"/>
</dbReference>
<dbReference type="InterPro" id="IPR036259">
    <property type="entry name" value="MFS_trans_sf"/>
</dbReference>
<feature type="transmembrane region" description="Helical" evidence="6">
    <location>
        <begin position="65"/>
        <end position="86"/>
    </location>
</feature>
<keyword evidence="9" id="KW-1185">Reference proteome</keyword>
<evidence type="ECO:0000256" key="1">
    <source>
        <dbReference type="ARBA" id="ARBA00004141"/>
    </source>
</evidence>
<evidence type="ECO:0000313" key="8">
    <source>
        <dbReference type="EMBL" id="PBK60213.1"/>
    </source>
</evidence>
<reference evidence="9" key="1">
    <citation type="journal article" date="2017" name="Nat. Ecol. Evol.">
        <title>Genome expansion and lineage-specific genetic innovations in the forest pathogenic fungi Armillaria.</title>
        <authorList>
            <person name="Sipos G."/>
            <person name="Prasanna A.N."/>
            <person name="Walter M.C."/>
            <person name="O'Connor E."/>
            <person name="Balint B."/>
            <person name="Krizsan K."/>
            <person name="Kiss B."/>
            <person name="Hess J."/>
            <person name="Varga T."/>
            <person name="Slot J."/>
            <person name="Riley R."/>
            <person name="Boka B."/>
            <person name="Rigling D."/>
            <person name="Barry K."/>
            <person name="Lee J."/>
            <person name="Mihaltcheva S."/>
            <person name="LaButti K."/>
            <person name="Lipzen A."/>
            <person name="Waldron R."/>
            <person name="Moloney N.M."/>
            <person name="Sperisen C."/>
            <person name="Kredics L."/>
            <person name="Vagvoelgyi C."/>
            <person name="Patrignani A."/>
            <person name="Fitzpatrick D."/>
            <person name="Nagy I."/>
            <person name="Doyle S."/>
            <person name="Anderson J.B."/>
            <person name="Grigoriev I.V."/>
            <person name="Gueldener U."/>
            <person name="Muensterkoetter M."/>
            <person name="Nagy L.G."/>
        </authorList>
    </citation>
    <scope>NUCLEOTIDE SEQUENCE [LARGE SCALE GENOMIC DNA]</scope>
    <source>
        <strain evidence="9">28-4</strain>
    </source>
</reference>
<feature type="domain" description="Major facilitator superfamily (MFS) profile" evidence="7">
    <location>
        <begin position="1"/>
        <end position="337"/>
    </location>
</feature>
<name>A0A2H3B8P5_9AGAR</name>
<evidence type="ECO:0000256" key="6">
    <source>
        <dbReference type="SAM" id="Phobius"/>
    </source>
</evidence>
<keyword evidence="5 6" id="KW-0472">Membrane</keyword>
<keyword evidence="4 6" id="KW-1133">Transmembrane helix</keyword>
<feature type="transmembrane region" description="Helical" evidence="6">
    <location>
        <begin position="128"/>
        <end position="150"/>
    </location>
</feature>
<evidence type="ECO:0000256" key="3">
    <source>
        <dbReference type="ARBA" id="ARBA00022692"/>
    </source>
</evidence>
<comment type="subcellular location">
    <subcellularLocation>
        <location evidence="1">Membrane</location>
        <topology evidence="1">Multi-pass membrane protein</topology>
    </subcellularLocation>
</comment>
<sequence>MTERQFIAVASASLATYTLFQMPSNCMLKYFAPPYWLAFLMLGWGATLMIMAASQSYITVLVLRLLLGAFETGLIPGMVYFFTFWYRLQERAFRISLIVASSPLGAAFGGCIAYGVGHLNGARGLEGWRWLFLIEGAPSCLLAILVYLFLPSFPETSTWFSPDDRALAVRRMKQESSKSVGHAKITWDGAKSTLKDWRLYLHYSLGIILMVPLSSILLFAPTIINGLGYEGQVAQLLTVPPYAAAFVGTVGMSWVADRYRAWSKCGVVSIALAGVTFIEQGALPPTAFKAWYAMLWLGTMFSFMCSPSLSVWFTGNLRDTNATTLAIPISAACGTVG</sequence>
<gene>
    <name evidence="8" type="ORF">ARMSODRAFT_731856</name>
</gene>
<evidence type="ECO:0000313" key="9">
    <source>
        <dbReference type="Proteomes" id="UP000218334"/>
    </source>
</evidence>
<keyword evidence="2" id="KW-0813">Transport</keyword>
<feature type="transmembrane region" description="Helical" evidence="6">
    <location>
        <begin position="236"/>
        <end position="255"/>
    </location>
</feature>
<keyword evidence="3 6" id="KW-0812">Transmembrane</keyword>
<feature type="transmembrane region" description="Helical" evidence="6">
    <location>
        <begin position="92"/>
        <end position="116"/>
    </location>
</feature>
<dbReference type="SUPFAM" id="SSF103473">
    <property type="entry name" value="MFS general substrate transporter"/>
    <property type="match status" value="1"/>
</dbReference>
<evidence type="ECO:0000256" key="5">
    <source>
        <dbReference type="ARBA" id="ARBA00023136"/>
    </source>
</evidence>